<keyword evidence="2" id="KW-1185">Reference proteome</keyword>
<evidence type="ECO:0000313" key="2">
    <source>
        <dbReference type="Proteomes" id="UP001227192"/>
    </source>
</evidence>
<name>A0AAI9TSC8_PENTH</name>
<gene>
    <name evidence="1" type="ORF">VN97_g1310</name>
</gene>
<organism evidence="1 2">
    <name type="scientific">Penicillium thymicola</name>
    <dbReference type="NCBI Taxonomy" id="293382"/>
    <lineage>
        <taxon>Eukaryota</taxon>
        <taxon>Fungi</taxon>
        <taxon>Dikarya</taxon>
        <taxon>Ascomycota</taxon>
        <taxon>Pezizomycotina</taxon>
        <taxon>Eurotiomycetes</taxon>
        <taxon>Eurotiomycetidae</taxon>
        <taxon>Eurotiales</taxon>
        <taxon>Aspergillaceae</taxon>
        <taxon>Penicillium</taxon>
    </lineage>
</organism>
<accession>A0AAI9TSC8</accession>
<dbReference type="AlphaFoldDB" id="A0AAI9TSC8"/>
<sequence length="69" mass="7561">MSESPMPLSNVAAAEGDDATTYIGIVIYSVLNSTLVLCDIAEFMSIPDLIKHKIKKNHFLALLYLHIGI</sequence>
<comment type="caution">
    <text evidence="1">The sequence shown here is derived from an EMBL/GenBank/DDBJ whole genome shotgun (WGS) entry which is preliminary data.</text>
</comment>
<protein>
    <submittedName>
        <fullName evidence="1">Uncharacterized protein</fullName>
    </submittedName>
</protein>
<dbReference type="Proteomes" id="UP001227192">
    <property type="component" value="Unassembled WGS sequence"/>
</dbReference>
<proteinExistence type="predicted"/>
<reference evidence="1" key="2">
    <citation type="journal article" date="2016" name="Fungal Biol.">
        <title>Ochratoxin A production by Penicillium thymicola.</title>
        <authorList>
            <person name="Nguyen H.D.T."/>
            <person name="McMullin D.R."/>
            <person name="Ponomareva E."/>
            <person name="Riley R."/>
            <person name="Pomraning K.R."/>
            <person name="Baker S.E."/>
            <person name="Seifert K.A."/>
        </authorList>
    </citation>
    <scope>NUCLEOTIDE SEQUENCE</scope>
    <source>
        <strain evidence="1">DAOM 180753</strain>
    </source>
</reference>
<evidence type="ECO:0000313" key="1">
    <source>
        <dbReference type="EMBL" id="KAJ9491913.1"/>
    </source>
</evidence>
<dbReference type="EMBL" id="LACB01000021">
    <property type="protein sequence ID" value="KAJ9491913.1"/>
    <property type="molecule type" value="Genomic_DNA"/>
</dbReference>
<reference evidence="1" key="1">
    <citation type="submission" date="2015-06" db="EMBL/GenBank/DDBJ databases">
        <authorList>
            <person name="Nguyen H."/>
        </authorList>
    </citation>
    <scope>NUCLEOTIDE SEQUENCE</scope>
    <source>
        <strain evidence="1">DAOM 180753</strain>
    </source>
</reference>